<evidence type="ECO:0000256" key="1">
    <source>
        <dbReference type="SAM" id="MobiDB-lite"/>
    </source>
</evidence>
<feature type="compositionally biased region" description="Basic and acidic residues" evidence="1">
    <location>
        <begin position="278"/>
        <end position="293"/>
    </location>
</feature>
<feature type="transmembrane region" description="Helical" evidence="2">
    <location>
        <begin position="187"/>
        <end position="214"/>
    </location>
</feature>
<name>A0ABD5X8M6_9EURY</name>
<feature type="transmembrane region" description="Helical" evidence="2">
    <location>
        <begin position="226"/>
        <end position="250"/>
    </location>
</feature>
<evidence type="ECO:0000259" key="3">
    <source>
        <dbReference type="Pfam" id="PF25933"/>
    </source>
</evidence>
<feature type="transmembrane region" description="Helical" evidence="2">
    <location>
        <begin position="20"/>
        <end position="42"/>
    </location>
</feature>
<feature type="compositionally biased region" description="Low complexity" evidence="1">
    <location>
        <begin position="305"/>
        <end position="322"/>
    </location>
</feature>
<keyword evidence="2" id="KW-0812">Transmembrane</keyword>
<comment type="caution">
    <text evidence="4">The sequence shown here is derived from an EMBL/GenBank/DDBJ whole genome shotgun (WGS) entry which is preliminary data.</text>
</comment>
<sequence>MSDIIDFNKLGDRFRGVPLLGGLLGGILSFITGYLAFLGLAAGTGDGIDLEAQSLRQVGQFFYNSLLVPTHEQTTQVFENEAQGETVVQETIRDIWYNPFFESGTVDVETSTYLDGNLYNEQSQTLTAENPGSLTLPELTFPDIVYLAIPVVVLLGIGFLLAYRFVSLEGAQSWDDILTRSLITGGTMTLGFALLVLAGLFLFVIDGVALFSGLSGEDVFTRPERVPALMFGLAYPAVCSSVGAFLGLVAQRPSFDRDEHDRTPDEATETESAIDGGGSHDDSITQDRTHSEESDSEESDREAEPAAQSASTTDSAPSTDRH</sequence>
<evidence type="ECO:0000313" key="5">
    <source>
        <dbReference type="Proteomes" id="UP001596414"/>
    </source>
</evidence>
<reference evidence="4 5" key="1">
    <citation type="journal article" date="2014" name="Int. J. Syst. Evol. Microbiol.">
        <title>Complete genome sequence of Corynebacterium casei LMG S-19264T (=DSM 44701T), isolated from a smear-ripened cheese.</title>
        <authorList>
            <consortium name="US DOE Joint Genome Institute (JGI-PGF)"/>
            <person name="Walter F."/>
            <person name="Albersmeier A."/>
            <person name="Kalinowski J."/>
            <person name="Ruckert C."/>
        </authorList>
    </citation>
    <scope>NUCLEOTIDE SEQUENCE [LARGE SCALE GENOMIC DNA]</scope>
    <source>
        <strain evidence="4 5">CGMCC 4.7215</strain>
    </source>
</reference>
<feature type="domain" description="DUF7978" evidence="3">
    <location>
        <begin position="15"/>
        <end position="249"/>
    </location>
</feature>
<dbReference type="Pfam" id="PF25933">
    <property type="entry name" value="DUF7978"/>
    <property type="match status" value="1"/>
</dbReference>
<feature type="region of interest" description="Disordered" evidence="1">
    <location>
        <begin position="255"/>
        <end position="322"/>
    </location>
</feature>
<organism evidence="4 5">
    <name type="scientific">Halovenus rubra</name>
    <dbReference type="NCBI Taxonomy" id="869890"/>
    <lineage>
        <taxon>Archaea</taxon>
        <taxon>Methanobacteriati</taxon>
        <taxon>Methanobacteriota</taxon>
        <taxon>Stenosarchaea group</taxon>
        <taxon>Halobacteria</taxon>
        <taxon>Halobacteriales</taxon>
        <taxon>Haloarculaceae</taxon>
        <taxon>Halovenus</taxon>
    </lineage>
</organism>
<dbReference type="InterPro" id="IPR058284">
    <property type="entry name" value="DUF7978"/>
</dbReference>
<gene>
    <name evidence="4" type="ORF">ACFQJ7_16225</name>
</gene>
<dbReference type="EMBL" id="JBHSZQ010000050">
    <property type="protein sequence ID" value="MFC7127545.1"/>
    <property type="molecule type" value="Genomic_DNA"/>
</dbReference>
<evidence type="ECO:0000256" key="2">
    <source>
        <dbReference type="SAM" id="Phobius"/>
    </source>
</evidence>
<accession>A0ABD5X8M6</accession>
<keyword evidence="2" id="KW-1133">Transmembrane helix</keyword>
<dbReference type="AlphaFoldDB" id="A0ABD5X8M6"/>
<dbReference type="RefSeq" id="WP_267639040.1">
    <property type="nucleotide sequence ID" value="NZ_JAODIY010000048.1"/>
</dbReference>
<dbReference type="Proteomes" id="UP001596414">
    <property type="component" value="Unassembled WGS sequence"/>
</dbReference>
<proteinExistence type="predicted"/>
<feature type="transmembrane region" description="Helical" evidence="2">
    <location>
        <begin position="144"/>
        <end position="166"/>
    </location>
</feature>
<protein>
    <recommendedName>
        <fullName evidence="3">DUF7978 domain-containing protein</fullName>
    </recommendedName>
</protein>
<keyword evidence="2" id="KW-0472">Membrane</keyword>
<feature type="compositionally biased region" description="Basic and acidic residues" evidence="1">
    <location>
        <begin position="255"/>
        <end position="265"/>
    </location>
</feature>
<evidence type="ECO:0000313" key="4">
    <source>
        <dbReference type="EMBL" id="MFC7127545.1"/>
    </source>
</evidence>